<keyword evidence="3 4" id="KW-0687">Ribonucleoprotein</keyword>
<name>A0A1F7HGX5_9BACT</name>
<protein>
    <recommendedName>
        <fullName evidence="4">Large ribosomal subunit protein uL13</fullName>
    </recommendedName>
</protein>
<sequence length="144" mass="16568">MVQKTTSTKHQSAQSLVREWYLIDLKNKVLGRETSYIATLLQGKHKSNYSAFSDSGDYVVAINSKHVKLTGKKSETKEYQRYSGYPGGLKIKTFKEVLAKDSNLIIKYAVSGMLPKNKLRKKRLSRLFIFPEAEHKYKDKFSDK</sequence>
<evidence type="ECO:0000256" key="1">
    <source>
        <dbReference type="ARBA" id="ARBA00006227"/>
    </source>
</evidence>
<proteinExistence type="inferred from homology"/>
<dbReference type="PANTHER" id="PTHR11545">
    <property type="entry name" value="RIBOSOMAL PROTEIN L13"/>
    <property type="match status" value="1"/>
</dbReference>
<dbReference type="SUPFAM" id="SSF52161">
    <property type="entry name" value="Ribosomal protein L13"/>
    <property type="match status" value="1"/>
</dbReference>
<dbReference type="AlphaFoldDB" id="A0A1F7HGX5"/>
<dbReference type="Proteomes" id="UP000177199">
    <property type="component" value="Unassembled WGS sequence"/>
</dbReference>
<dbReference type="HAMAP" id="MF_01366">
    <property type="entry name" value="Ribosomal_uL13"/>
    <property type="match status" value="1"/>
</dbReference>
<dbReference type="InterPro" id="IPR005822">
    <property type="entry name" value="Ribosomal_uL13"/>
</dbReference>
<dbReference type="Pfam" id="PF00572">
    <property type="entry name" value="Ribosomal_L13"/>
    <property type="match status" value="1"/>
</dbReference>
<comment type="subunit">
    <text evidence="4">Part of the 50S ribosomal subunit.</text>
</comment>
<dbReference type="EMBL" id="MFZV01000049">
    <property type="protein sequence ID" value="OGK30226.1"/>
    <property type="molecule type" value="Genomic_DNA"/>
</dbReference>
<gene>
    <name evidence="4" type="primary">rplM</name>
    <name evidence="5" type="ORF">A3F29_03610</name>
</gene>
<comment type="function">
    <text evidence="4">This protein is one of the early assembly proteins of the 50S ribosomal subunit, although it is not seen to bind rRNA by itself. It is important during the early stages of 50S assembly.</text>
</comment>
<dbReference type="GO" id="GO:0005840">
    <property type="term" value="C:ribosome"/>
    <property type="evidence" value="ECO:0007669"/>
    <property type="project" value="UniProtKB-KW"/>
</dbReference>
<evidence type="ECO:0000256" key="2">
    <source>
        <dbReference type="ARBA" id="ARBA00022980"/>
    </source>
</evidence>
<evidence type="ECO:0000256" key="3">
    <source>
        <dbReference type="ARBA" id="ARBA00023274"/>
    </source>
</evidence>
<dbReference type="Gene3D" id="3.90.1180.10">
    <property type="entry name" value="Ribosomal protein L13"/>
    <property type="match status" value="1"/>
</dbReference>
<comment type="similarity">
    <text evidence="1 4">Belongs to the universal ribosomal protein uL13 family.</text>
</comment>
<dbReference type="PANTHER" id="PTHR11545:SF2">
    <property type="entry name" value="LARGE RIBOSOMAL SUBUNIT PROTEIN UL13M"/>
    <property type="match status" value="1"/>
</dbReference>
<dbReference type="NCBIfam" id="TIGR01066">
    <property type="entry name" value="rplM_bact"/>
    <property type="match status" value="1"/>
</dbReference>
<reference evidence="5 6" key="1">
    <citation type="journal article" date="2016" name="Nat. Commun.">
        <title>Thousands of microbial genomes shed light on interconnected biogeochemical processes in an aquifer system.</title>
        <authorList>
            <person name="Anantharaman K."/>
            <person name="Brown C.T."/>
            <person name="Hug L.A."/>
            <person name="Sharon I."/>
            <person name="Castelle C.J."/>
            <person name="Probst A.J."/>
            <person name="Thomas B.C."/>
            <person name="Singh A."/>
            <person name="Wilkins M.J."/>
            <person name="Karaoz U."/>
            <person name="Brodie E.L."/>
            <person name="Williams K.H."/>
            <person name="Hubbard S.S."/>
            <person name="Banfield J.F."/>
        </authorList>
    </citation>
    <scope>NUCLEOTIDE SEQUENCE [LARGE SCALE GENOMIC DNA]</scope>
</reference>
<dbReference type="PIRSF" id="PIRSF002181">
    <property type="entry name" value="Ribosomal_L13"/>
    <property type="match status" value="1"/>
</dbReference>
<dbReference type="InterPro" id="IPR036899">
    <property type="entry name" value="Ribosomal_uL13_sf"/>
</dbReference>
<dbReference type="GO" id="GO:0003735">
    <property type="term" value="F:structural constituent of ribosome"/>
    <property type="evidence" value="ECO:0007669"/>
    <property type="project" value="InterPro"/>
</dbReference>
<organism evidence="5 6">
    <name type="scientific">Candidatus Roizmanbacteria bacterium RIFCSPHIGHO2_12_FULL_33_9</name>
    <dbReference type="NCBI Taxonomy" id="1802045"/>
    <lineage>
        <taxon>Bacteria</taxon>
        <taxon>Candidatus Roizmaniibacteriota</taxon>
    </lineage>
</organism>
<evidence type="ECO:0000256" key="4">
    <source>
        <dbReference type="HAMAP-Rule" id="MF_01366"/>
    </source>
</evidence>
<dbReference type="CDD" id="cd00392">
    <property type="entry name" value="Ribosomal_L13"/>
    <property type="match status" value="1"/>
</dbReference>
<dbReference type="GO" id="GO:0017148">
    <property type="term" value="P:negative regulation of translation"/>
    <property type="evidence" value="ECO:0007669"/>
    <property type="project" value="TreeGrafter"/>
</dbReference>
<dbReference type="GO" id="GO:0006412">
    <property type="term" value="P:translation"/>
    <property type="evidence" value="ECO:0007669"/>
    <property type="project" value="UniProtKB-UniRule"/>
</dbReference>
<accession>A0A1F7HGX5</accession>
<dbReference type="InterPro" id="IPR005823">
    <property type="entry name" value="Ribosomal_uL13_bac-type"/>
</dbReference>
<dbReference type="GO" id="GO:1990904">
    <property type="term" value="C:ribonucleoprotein complex"/>
    <property type="evidence" value="ECO:0007669"/>
    <property type="project" value="UniProtKB-KW"/>
</dbReference>
<evidence type="ECO:0000313" key="5">
    <source>
        <dbReference type="EMBL" id="OGK30226.1"/>
    </source>
</evidence>
<comment type="caution">
    <text evidence="5">The sequence shown here is derived from an EMBL/GenBank/DDBJ whole genome shotgun (WGS) entry which is preliminary data.</text>
</comment>
<evidence type="ECO:0000313" key="6">
    <source>
        <dbReference type="Proteomes" id="UP000177199"/>
    </source>
</evidence>
<dbReference type="GO" id="GO:0003729">
    <property type="term" value="F:mRNA binding"/>
    <property type="evidence" value="ECO:0007669"/>
    <property type="project" value="TreeGrafter"/>
</dbReference>
<keyword evidence="2 4" id="KW-0689">Ribosomal protein</keyword>